<gene>
    <name evidence="4" type="ORF">J121_232</name>
</gene>
<dbReference type="PROSITE" id="PS50110">
    <property type="entry name" value="RESPONSE_REGULATORY"/>
    <property type="match status" value="1"/>
</dbReference>
<dbReference type="GO" id="GO:0000160">
    <property type="term" value="P:phosphorelay signal transduction system"/>
    <property type="evidence" value="ECO:0007669"/>
    <property type="project" value="InterPro"/>
</dbReference>
<accession>A0A0L1KDB3</accession>
<dbReference type="SUPFAM" id="SSF52172">
    <property type="entry name" value="CheY-like"/>
    <property type="match status" value="1"/>
</dbReference>
<keyword evidence="4" id="KW-0418">Kinase</keyword>
<dbReference type="EMBL" id="JYNE01000025">
    <property type="protein sequence ID" value="KNH02025.1"/>
    <property type="molecule type" value="Genomic_DNA"/>
</dbReference>
<evidence type="ECO:0000256" key="1">
    <source>
        <dbReference type="ARBA" id="ARBA00022553"/>
    </source>
</evidence>
<proteinExistence type="predicted"/>
<dbReference type="InterPro" id="IPR050595">
    <property type="entry name" value="Bact_response_regulator"/>
</dbReference>
<protein>
    <submittedName>
        <fullName evidence="4">Sensory box histidine kinase/response regulator</fullName>
    </submittedName>
</protein>
<dbReference type="PATRIC" id="fig|1306953.7.peg.235"/>
<dbReference type="GO" id="GO:0016301">
    <property type="term" value="F:kinase activity"/>
    <property type="evidence" value="ECO:0007669"/>
    <property type="project" value="UniProtKB-KW"/>
</dbReference>
<dbReference type="InterPro" id="IPR001789">
    <property type="entry name" value="Sig_transdc_resp-reg_receiver"/>
</dbReference>
<dbReference type="PANTHER" id="PTHR44591:SF21">
    <property type="entry name" value="TWO-COMPONENT RESPONSE REGULATOR"/>
    <property type="match status" value="1"/>
</dbReference>
<name>A0A0L1KDB3_9SPHN</name>
<evidence type="ECO:0000313" key="5">
    <source>
        <dbReference type="Proteomes" id="UP000037446"/>
    </source>
</evidence>
<dbReference type="Pfam" id="PF00072">
    <property type="entry name" value="Response_reg"/>
    <property type="match status" value="1"/>
</dbReference>
<dbReference type="Gene3D" id="3.40.50.2300">
    <property type="match status" value="1"/>
</dbReference>
<comment type="caution">
    <text evidence="4">The sequence shown here is derived from an EMBL/GenBank/DDBJ whole genome shotgun (WGS) entry which is preliminary data.</text>
</comment>
<dbReference type="PANTHER" id="PTHR44591">
    <property type="entry name" value="STRESS RESPONSE REGULATOR PROTEIN 1"/>
    <property type="match status" value="1"/>
</dbReference>
<dbReference type="InterPro" id="IPR011006">
    <property type="entry name" value="CheY-like_superfamily"/>
</dbReference>
<dbReference type="STRING" id="1306953.J121_232"/>
<dbReference type="AlphaFoldDB" id="A0A0L1KDB3"/>
<dbReference type="Proteomes" id="UP000037446">
    <property type="component" value="Unassembled WGS sequence"/>
</dbReference>
<feature type="modified residue" description="4-aspartylphosphate" evidence="2">
    <location>
        <position position="55"/>
    </location>
</feature>
<dbReference type="RefSeq" id="WP_050600707.1">
    <property type="nucleotide sequence ID" value="NZ_JYNE01000025.1"/>
</dbReference>
<keyword evidence="1 2" id="KW-0597">Phosphoprotein</keyword>
<feature type="domain" description="Response regulatory" evidence="3">
    <location>
        <begin position="4"/>
        <end position="119"/>
    </location>
</feature>
<reference evidence="4" key="1">
    <citation type="submission" date="2015-02" db="EMBL/GenBank/DDBJ databases">
        <authorList>
            <person name="Chooi Y.-H."/>
        </authorList>
    </citation>
    <scope>NUCLEOTIDE SEQUENCE [LARGE SCALE GENOMIC DNA]</scope>
    <source>
        <strain evidence="4">LAMA 915</strain>
    </source>
</reference>
<evidence type="ECO:0000313" key="4">
    <source>
        <dbReference type="EMBL" id="KNH02025.1"/>
    </source>
</evidence>
<keyword evidence="4" id="KW-0808">Transferase</keyword>
<evidence type="ECO:0000259" key="3">
    <source>
        <dbReference type="PROSITE" id="PS50110"/>
    </source>
</evidence>
<dbReference type="SMART" id="SM00448">
    <property type="entry name" value="REC"/>
    <property type="match status" value="1"/>
</dbReference>
<organism evidence="4 5">
    <name type="scientific">Qipengyuania citrea LAMA 915</name>
    <dbReference type="NCBI Taxonomy" id="1306953"/>
    <lineage>
        <taxon>Bacteria</taxon>
        <taxon>Pseudomonadati</taxon>
        <taxon>Pseudomonadota</taxon>
        <taxon>Alphaproteobacteria</taxon>
        <taxon>Sphingomonadales</taxon>
        <taxon>Erythrobacteraceae</taxon>
        <taxon>Qipengyuania</taxon>
    </lineage>
</organism>
<sequence length="121" mass="13657">MPATVLIVEDEPFLILNMICVFEDAGFKVFDAPNAQEAFRIMDEHREQIDLLVTDIRLGPGEDGWDLAGKWRELFHDLPIIFVSGDSTAEWEHRRIPNSVMLQKPVSGRDVLEAAHSAIQG</sequence>
<evidence type="ECO:0000256" key="2">
    <source>
        <dbReference type="PROSITE-ProRule" id="PRU00169"/>
    </source>
</evidence>